<sequence length="417" mass="47043">MEQNVPVPQPRIARFERLGFGMFIHWGLYSQLGKGEWIQKIGSIPQGEYTRLMDTFTAEHFDAREIAGIAKRAGMNYITFTTRHHDGFSLYDTRGLNRYDSMHSPAKRDFVADLIAACREEGLLPVLYHTTLDWYEPSFERDFDAYLDYLYRSVEILCTQYGPIGGLWFDGNWSRPDADWKLNELYGMIRRHQPEALIINNTGLSHRGELGHPEIDSVTFEQGRPKPMDRSGMSKYVAAEMCETINDHWGIGAGDFMYKSVPHLIESLCACRKAGANYLLNVGPTAEGRILTLQQAMLETLGQWFAVNGKPIYEGKPAEAEGEGSNFALETTDGKLYLFIHHLKISGHAAVTVEGGGPGEKTFTGLRREVESVRWLDNGEELEFTQETAAGTFRFKATGFPYGVNYVVRVAEVTLKP</sequence>
<dbReference type="GO" id="GO:0006004">
    <property type="term" value="P:fucose metabolic process"/>
    <property type="evidence" value="ECO:0007669"/>
    <property type="project" value="InterPro"/>
</dbReference>
<dbReference type="GO" id="GO:0016139">
    <property type="term" value="P:glycoside catabolic process"/>
    <property type="evidence" value="ECO:0007669"/>
    <property type="project" value="TreeGrafter"/>
</dbReference>
<dbReference type="GO" id="GO:0005764">
    <property type="term" value="C:lysosome"/>
    <property type="evidence" value="ECO:0007669"/>
    <property type="project" value="TreeGrafter"/>
</dbReference>
<evidence type="ECO:0000313" key="10">
    <source>
        <dbReference type="Proteomes" id="UP000282311"/>
    </source>
</evidence>
<evidence type="ECO:0000256" key="3">
    <source>
        <dbReference type="ARBA" id="ARBA00012662"/>
    </source>
</evidence>
<dbReference type="SMART" id="SM00812">
    <property type="entry name" value="Alpha_L_fucos"/>
    <property type="match status" value="1"/>
</dbReference>
<evidence type="ECO:0000259" key="8">
    <source>
        <dbReference type="Pfam" id="PF01120"/>
    </source>
</evidence>
<evidence type="ECO:0000256" key="1">
    <source>
        <dbReference type="ARBA" id="ARBA00004071"/>
    </source>
</evidence>
<evidence type="ECO:0000256" key="4">
    <source>
        <dbReference type="ARBA" id="ARBA00022729"/>
    </source>
</evidence>
<keyword evidence="10" id="KW-1185">Reference proteome</keyword>
<protein>
    <recommendedName>
        <fullName evidence="3">alpha-L-fucosidase</fullName>
        <ecNumber evidence="3">3.2.1.51</ecNumber>
    </recommendedName>
</protein>
<dbReference type="InterPro" id="IPR000933">
    <property type="entry name" value="Glyco_hydro_29"/>
</dbReference>
<dbReference type="PANTHER" id="PTHR10030:SF37">
    <property type="entry name" value="ALPHA-L-FUCOSIDASE-RELATED"/>
    <property type="match status" value="1"/>
</dbReference>
<organism evidence="9 10">
    <name type="scientific">Paenibacillus ginsengarvi</name>
    <dbReference type="NCBI Taxonomy" id="400777"/>
    <lineage>
        <taxon>Bacteria</taxon>
        <taxon>Bacillati</taxon>
        <taxon>Bacillota</taxon>
        <taxon>Bacilli</taxon>
        <taxon>Bacillales</taxon>
        <taxon>Paenibacillaceae</taxon>
        <taxon>Paenibacillus</taxon>
    </lineage>
</organism>
<dbReference type="OrthoDB" id="107551at2"/>
<accession>A0A3B0C592</accession>
<dbReference type="PANTHER" id="PTHR10030">
    <property type="entry name" value="ALPHA-L-FUCOSIDASE"/>
    <property type="match status" value="1"/>
</dbReference>
<keyword evidence="6" id="KW-0326">Glycosidase</keyword>
<dbReference type="AlphaFoldDB" id="A0A3B0C592"/>
<keyword evidence="4" id="KW-0732">Signal</keyword>
<evidence type="ECO:0000256" key="2">
    <source>
        <dbReference type="ARBA" id="ARBA00007951"/>
    </source>
</evidence>
<reference evidence="9 10" key="1">
    <citation type="journal article" date="2007" name="Int. J. Syst. Evol. Microbiol.">
        <title>Paenibacillus ginsengarvi sp. nov., isolated from soil from ginseng cultivation.</title>
        <authorList>
            <person name="Yoon M.H."/>
            <person name="Ten L.N."/>
            <person name="Im W.T."/>
        </authorList>
    </citation>
    <scope>NUCLEOTIDE SEQUENCE [LARGE SCALE GENOMIC DNA]</scope>
    <source>
        <strain evidence="9 10">KCTC 13059</strain>
    </source>
</reference>
<dbReference type="PIRSF" id="PIRSF001092">
    <property type="entry name" value="Alpha-L-fucosidase"/>
    <property type="match status" value="1"/>
</dbReference>
<dbReference type="InterPro" id="IPR017853">
    <property type="entry name" value="GH"/>
</dbReference>
<feature type="site" description="May be important for catalysis" evidence="7">
    <location>
        <position position="242"/>
    </location>
</feature>
<dbReference type="RefSeq" id="WP_120749254.1">
    <property type="nucleotide sequence ID" value="NZ_RBAH01000016.1"/>
</dbReference>
<evidence type="ECO:0000256" key="5">
    <source>
        <dbReference type="ARBA" id="ARBA00022801"/>
    </source>
</evidence>
<dbReference type="PRINTS" id="PR00741">
    <property type="entry name" value="GLHYDRLASE29"/>
</dbReference>
<name>A0A3B0C592_9BACL</name>
<gene>
    <name evidence="9" type="ORF">D7M11_21190</name>
</gene>
<dbReference type="InterPro" id="IPR057739">
    <property type="entry name" value="Glyco_hydro_29_N"/>
</dbReference>
<comment type="caution">
    <text evidence="9">The sequence shown here is derived from an EMBL/GenBank/DDBJ whole genome shotgun (WGS) entry which is preliminary data.</text>
</comment>
<comment type="function">
    <text evidence="1">Alpha-L-fucosidase is responsible for hydrolyzing the alpha-1,6-linked fucose joined to the reducing-end N-acetylglucosamine of the carbohydrate moieties of glycoproteins.</text>
</comment>
<evidence type="ECO:0000256" key="7">
    <source>
        <dbReference type="PIRSR" id="PIRSR001092-1"/>
    </source>
</evidence>
<dbReference type="Pfam" id="PF01120">
    <property type="entry name" value="Alpha_L_fucos"/>
    <property type="match status" value="1"/>
</dbReference>
<evidence type="ECO:0000313" key="9">
    <source>
        <dbReference type="EMBL" id="RKN79199.1"/>
    </source>
</evidence>
<comment type="similarity">
    <text evidence="2">Belongs to the glycosyl hydrolase 29 family.</text>
</comment>
<feature type="domain" description="Glycoside hydrolase family 29 N-terminal" evidence="8">
    <location>
        <begin position="14"/>
        <end position="310"/>
    </location>
</feature>
<dbReference type="EMBL" id="RBAH01000016">
    <property type="protein sequence ID" value="RKN79199.1"/>
    <property type="molecule type" value="Genomic_DNA"/>
</dbReference>
<proteinExistence type="inferred from homology"/>
<dbReference type="InterPro" id="IPR016286">
    <property type="entry name" value="FUC_metazoa-typ"/>
</dbReference>
<dbReference type="EC" id="3.2.1.51" evidence="3"/>
<dbReference type="GO" id="GO:0004560">
    <property type="term" value="F:alpha-L-fucosidase activity"/>
    <property type="evidence" value="ECO:0007669"/>
    <property type="project" value="InterPro"/>
</dbReference>
<keyword evidence="5" id="KW-0378">Hydrolase</keyword>
<dbReference type="SUPFAM" id="SSF51445">
    <property type="entry name" value="(Trans)glycosidases"/>
    <property type="match status" value="1"/>
</dbReference>
<dbReference type="Gene3D" id="3.20.20.80">
    <property type="entry name" value="Glycosidases"/>
    <property type="match status" value="1"/>
</dbReference>
<dbReference type="Proteomes" id="UP000282311">
    <property type="component" value="Unassembled WGS sequence"/>
</dbReference>
<evidence type="ECO:0000256" key="6">
    <source>
        <dbReference type="ARBA" id="ARBA00023295"/>
    </source>
</evidence>